<gene>
    <name evidence="1" type="ordered locus">MCON_0326</name>
</gene>
<dbReference type="InParanoid" id="F4BVT7"/>
<dbReference type="Proteomes" id="UP000007807">
    <property type="component" value="Chromosome"/>
</dbReference>
<evidence type="ECO:0008006" key="3">
    <source>
        <dbReference type="Google" id="ProtNLM"/>
    </source>
</evidence>
<keyword evidence="2" id="KW-1185">Reference proteome</keyword>
<dbReference type="CDD" id="cd00085">
    <property type="entry name" value="HNHc"/>
    <property type="match status" value="1"/>
</dbReference>
<dbReference type="HOGENOM" id="CLU_509642_0_0_2"/>
<evidence type="ECO:0000313" key="1">
    <source>
        <dbReference type="EMBL" id="AEB67197.1"/>
    </source>
</evidence>
<sequence length="493" mass="57935">MLKRQLTDKEKEELIKEYMRDGSLRCFVDNHPIEDISQVDFHHISPRCERGPTTIDNMAPVCKDHHKLIRTLSLQEFRDKLMLEKFFTEFKKADGIRLDEVLYFKLDGLNYGNPLNFEKTDKSIKIYWNTGPELHSLYTCSSGFQYFYALIPIEYIKNDFELQPRPLESKRMWELYRHFLRYTQLAPAICRLVDRQVLLFDGQHKTAAQIWAGRKYVDCKIYIDPDIQSIKETVLAAHDKLRQMPFYTSKLISIYSDLFKDDWEDYLELAGQKSEAGFVEYLIKVKGKTKTEGLKMLRSAIQDDILDDPENLLKDYISEKNKTRKNPLTMHAVQRTFIAEFIAQQPMSAEFESQQDFRKDEKKNMIKLMNSIVNLSLLGRWNPEAKNSNHLTAERIYASGSLRAWVPILRSVIAAKLGLIEDEDRHMVFYREIDDKTFKNIVEPTVKRLFSHKLWIDPDPEIDTNLRVNNTEHVKQFLNSKGFSSSWLMGIES</sequence>
<dbReference type="InterPro" id="IPR036086">
    <property type="entry name" value="ParB/Sulfiredoxin_sf"/>
</dbReference>
<dbReference type="InterPro" id="IPR003615">
    <property type="entry name" value="HNH_nuc"/>
</dbReference>
<name>F4BVT7_METSG</name>
<protein>
    <recommendedName>
        <fullName evidence="3">HNH nuclease domain-containing protein</fullName>
    </recommendedName>
</protein>
<reference evidence="1 2" key="1">
    <citation type="journal article" date="2011" name="J. Bacteriol.">
        <title>Complete genome sequence of Methanosaeta concilii, a specialist in aceticlastic methanogenesis.</title>
        <authorList>
            <person name="Barber R.D."/>
            <person name="Zhang L."/>
            <person name="Harnack M."/>
            <person name="Olson M.V."/>
            <person name="Kaul R."/>
            <person name="Ingram-Smith C."/>
            <person name="Smith K.S."/>
        </authorList>
    </citation>
    <scope>NUCLEOTIDE SEQUENCE [LARGE SCALE GENOMIC DNA]</scope>
    <source>
        <strain evidence="2">ATCC 5969 / DSM 3671 / JCM 10134 / NBRC 103675 / OCM 69 / GP-6</strain>
    </source>
</reference>
<dbReference type="EMBL" id="CP002565">
    <property type="protein sequence ID" value="AEB67197.1"/>
    <property type="molecule type" value="Genomic_DNA"/>
</dbReference>
<organism evidence="1 2">
    <name type="scientific">Methanothrix soehngenii (strain ATCC 5969 / DSM 3671 / JCM 10134 / NBRC 103675 / OCM 69 / GP-6)</name>
    <name type="common">Methanosaeta concilii</name>
    <dbReference type="NCBI Taxonomy" id="990316"/>
    <lineage>
        <taxon>Archaea</taxon>
        <taxon>Methanobacteriati</taxon>
        <taxon>Methanobacteriota</taxon>
        <taxon>Stenosarchaea group</taxon>
        <taxon>Methanomicrobia</taxon>
        <taxon>Methanotrichales</taxon>
        <taxon>Methanotrichaceae</taxon>
        <taxon>Methanothrix</taxon>
    </lineage>
</organism>
<dbReference type="SUPFAM" id="SSF110849">
    <property type="entry name" value="ParB/Sulfiredoxin"/>
    <property type="match status" value="1"/>
</dbReference>
<dbReference type="STRING" id="990316.MCON_0326"/>
<evidence type="ECO:0000313" key="2">
    <source>
        <dbReference type="Proteomes" id="UP000007807"/>
    </source>
</evidence>
<accession>F4BVT7</accession>
<proteinExistence type="predicted"/>
<dbReference type="KEGG" id="mcj:MCON_0326"/>
<dbReference type="Gene3D" id="1.10.30.50">
    <property type="match status" value="1"/>
</dbReference>
<dbReference type="AlphaFoldDB" id="F4BVT7"/>